<dbReference type="OrthoDB" id="9814256at2"/>
<comment type="function">
    <text evidence="7">Plays a role in the regulation of phosphate uptake.</text>
</comment>
<protein>
    <recommendedName>
        <fullName evidence="7">Phosphate-specific transport system accessory protein PhoU</fullName>
    </recommendedName>
</protein>
<gene>
    <name evidence="9" type="ORF">GA0111570_10263</name>
</gene>
<keyword evidence="6 7" id="KW-0592">Phosphate transport</keyword>
<name>A0A1G6GE81_9ACTN</name>
<dbReference type="Proteomes" id="UP000199086">
    <property type="component" value="Unassembled WGS sequence"/>
</dbReference>
<comment type="subunit">
    <text evidence="3 7">Homodimer.</text>
</comment>
<keyword evidence="4 7" id="KW-0813">Transport</keyword>
<dbReference type="InterPro" id="IPR028366">
    <property type="entry name" value="PhoU"/>
</dbReference>
<feature type="domain" description="PhoU" evidence="8">
    <location>
        <begin position="16"/>
        <end position="103"/>
    </location>
</feature>
<dbReference type="PIRSF" id="PIRSF003107">
    <property type="entry name" value="PhoU"/>
    <property type="match status" value="1"/>
</dbReference>
<dbReference type="STRING" id="1577474.GA0111570_10263"/>
<dbReference type="GO" id="GO:0005737">
    <property type="term" value="C:cytoplasm"/>
    <property type="evidence" value="ECO:0007669"/>
    <property type="project" value="UniProtKB-SubCell"/>
</dbReference>
<organism evidence="9 10">
    <name type="scientific">Raineyella antarctica</name>
    <dbReference type="NCBI Taxonomy" id="1577474"/>
    <lineage>
        <taxon>Bacteria</taxon>
        <taxon>Bacillati</taxon>
        <taxon>Actinomycetota</taxon>
        <taxon>Actinomycetes</taxon>
        <taxon>Propionibacteriales</taxon>
        <taxon>Propionibacteriaceae</taxon>
        <taxon>Raineyella</taxon>
    </lineage>
</organism>
<dbReference type="GO" id="GO:0045936">
    <property type="term" value="P:negative regulation of phosphate metabolic process"/>
    <property type="evidence" value="ECO:0007669"/>
    <property type="project" value="InterPro"/>
</dbReference>
<comment type="similarity">
    <text evidence="2 7">Belongs to the PhoU family.</text>
</comment>
<evidence type="ECO:0000256" key="5">
    <source>
        <dbReference type="ARBA" id="ARBA00022490"/>
    </source>
</evidence>
<dbReference type="RefSeq" id="WP_092606161.1">
    <property type="nucleotide sequence ID" value="NZ_FMYF01000002.1"/>
</dbReference>
<accession>A0A1G6GE81</accession>
<proteinExistence type="inferred from homology"/>
<dbReference type="EMBL" id="FMYF01000002">
    <property type="protein sequence ID" value="SDB80277.1"/>
    <property type="molecule type" value="Genomic_DNA"/>
</dbReference>
<evidence type="ECO:0000256" key="4">
    <source>
        <dbReference type="ARBA" id="ARBA00022448"/>
    </source>
</evidence>
<feature type="domain" description="PhoU" evidence="8">
    <location>
        <begin position="122"/>
        <end position="203"/>
    </location>
</feature>
<evidence type="ECO:0000313" key="10">
    <source>
        <dbReference type="Proteomes" id="UP000199086"/>
    </source>
</evidence>
<dbReference type="NCBIfam" id="TIGR02135">
    <property type="entry name" value="phoU_full"/>
    <property type="match status" value="1"/>
</dbReference>
<dbReference type="AlphaFoldDB" id="A0A1G6GE81"/>
<keyword evidence="5 7" id="KW-0963">Cytoplasm</keyword>
<dbReference type="PANTHER" id="PTHR42930:SF3">
    <property type="entry name" value="PHOSPHATE-SPECIFIC TRANSPORT SYSTEM ACCESSORY PROTEIN PHOU"/>
    <property type="match status" value="1"/>
</dbReference>
<comment type="subcellular location">
    <subcellularLocation>
        <location evidence="1 7">Cytoplasm</location>
    </subcellularLocation>
</comment>
<evidence type="ECO:0000256" key="1">
    <source>
        <dbReference type="ARBA" id="ARBA00004496"/>
    </source>
</evidence>
<reference evidence="9 10" key="1">
    <citation type="submission" date="2016-06" db="EMBL/GenBank/DDBJ databases">
        <authorList>
            <person name="Olsen C.W."/>
            <person name="Carey S."/>
            <person name="Hinshaw L."/>
            <person name="Karasin A.I."/>
        </authorList>
    </citation>
    <scope>NUCLEOTIDE SEQUENCE [LARGE SCALE GENOMIC DNA]</scope>
    <source>
        <strain evidence="9 10">LZ-22</strain>
    </source>
</reference>
<evidence type="ECO:0000256" key="7">
    <source>
        <dbReference type="PIRNR" id="PIRNR003107"/>
    </source>
</evidence>
<dbReference type="GO" id="GO:0006817">
    <property type="term" value="P:phosphate ion transport"/>
    <property type="evidence" value="ECO:0007669"/>
    <property type="project" value="UniProtKB-KW"/>
</dbReference>
<dbReference type="FunFam" id="1.20.58.220:FF:000004">
    <property type="entry name" value="Phosphate-specific transport system accessory protein PhoU"/>
    <property type="match status" value="1"/>
</dbReference>
<sequence>MRATYREQLHLIVMDLVRMLELVRIALHDATTALLTADLQLAEQVISNDKAIDDLAEETERRSFSTLARQAPVAGELRMVFSAIRLLTELTRMGDLAAHVAKIARLRFPECAVPEPLHANFRQMATLAESMVADAATVLGTTDVEGAGRLARDDEEVDELRREQFRALVDGSWDHSIEAAVDVALLGRYYERIADHAVEVGQRLIYIATGEEPTGTE</sequence>
<keyword evidence="10" id="KW-1185">Reference proteome</keyword>
<dbReference type="Gene3D" id="1.20.58.220">
    <property type="entry name" value="Phosphate transport system protein phou homolog 2, domain 2"/>
    <property type="match status" value="1"/>
</dbReference>
<evidence type="ECO:0000256" key="3">
    <source>
        <dbReference type="ARBA" id="ARBA00011738"/>
    </source>
</evidence>
<evidence type="ECO:0000259" key="8">
    <source>
        <dbReference type="Pfam" id="PF01895"/>
    </source>
</evidence>
<dbReference type="Pfam" id="PF01895">
    <property type="entry name" value="PhoU"/>
    <property type="match status" value="2"/>
</dbReference>
<evidence type="ECO:0000256" key="6">
    <source>
        <dbReference type="ARBA" id="ARBA00022592"/>
    </source>
</evidence>
<dbReference type="PANTHER" id="PTHR42930">
    <property type="entry name" value="PHOSPHATE-SPECIFIC TRANSPORT SYSTEM ACCESSORY PROTEIN PHOU"/>
    <property type="match status" value="1"/>
</dbReference>
<dbReference type="InterPro" id="IPR026022">
    <property type="entry name" value="PhoU_dom"/>
</dbReference>
<dbReference type="GO" id="GO:0030643">
    <property type="term" value="P:intracellular phosphate ion homeostasis"/>
    <property type="evidence" value="ECO:0007669"/>
    <property type="project" value="InterPro"/>
</dbReference>
<evidence type="ECO:0000313" key="9">
    <source>
        <dbReference type="EMBL" id="SDB80277.1"/>
    </source>
</evidence>
<dbReference type="InterPro" id="IPR038078">
    <property type="entry name" value="PhoU-like_sf"/>
</dbReference>
<dbReference type="SUPFAM" id="SSF109755">
    <property type="entry name" value="PhoU-like"/>
    <property type="match status" value="1"/>
</dbReference>
<evidence type="ECO:0000256" key="2">
    <source>
        <dbReference type="ARBA" id="ARBA00008107"/>
    </source>
</evidence>